<feature type="region of interest" description="Disordered" evidence="1">
    <location>
        <begin position="311"/>
        <end position="350"/>
    </location>
</feature>
<evidence type="ECO:0000256" key="2">
    <source>
        <dbReference type="SAM" id="SignalP"/>
    </source>
</evidence>
<dbReference type="InterPro" id="IPR032350">
    <property type="entry name" value="Nbr1_FW"/>
</dbReference>
<comment type="caution">
    <text evidence="4">The sequence shown here is derived from an EMBL/GenBank/DDBJ whole genome shotgun (WGS) entry which is preliminary data.</text>
</comment>
<dbReference type="EMBL" id="QUMS01000001">
    <property type="protein sequence ID" value="REG11366.1"/>
    <property type="molecule type" value="Genomic_DNA"/>
</dbReference>
<dbReference type="PROSITE" id="PS51257">
    <property type="entry name" value="PROKAR_LIPOPROTEIN"/>
    <property type="match status" value="1"/>
</dbReference>
<reference evidence="4 5" key="1">
    <citation type="submission" date="2018-08" db="EMBL/GenBank/DDBJ databases">
        <title>Genomic Encyclopedia of Type Strains, Phase IV (KMG-IV): sequencing the most valuable type-strain genomes for metagenomic binning, comparative biology and taxonomic classification.</title>
        <authorList>
            <person name="Goeker M."/>
        </authorList>
    </citation>
    <scope>NUCLEOTIDE SEQUENCE [LARGE SCALE GENOMIC DNA]</scope>
    <source>
        <strain evidence="4 5">DSM 23923</strain>
    </source>
</reference>
<dbReference type="InterPro" id="IPR013783">
    <property type="entry name" value="Ig-like_fold"/>
</dbReference>
<feature type="domain" description="Nbr1 FW" evidence="3">
    <location>
        <begin position="107"/>
        <end position="194"/>
    </location>
</feature>
<dbReference type="CDD" id="cd14947">
    <property type="entry name" value="NBR1_like"/>
    <property type="match status" value="1"/>
</dbReference>
<accession>A0A347ZRY8</accession>
<sequence>MNKKTKNYVIMGILVCSLLSACNFPLAKKKGEAAPTPLSDSEILGTAVAQTLSAYQAELANTETEATATPLPMVTPMVEATDSTGLKPTVQSYNAQACYSANISAETISDYTKMDRDEDFTKTWTIVNTGTCAWDKGTLLVFVNGDRMGGDSSEAIGTQVTPGGHITASVDLTSPSSKGTYSGKWALQTADGTHIVYLTVVIVVNEDDDDFYVSTVSFSSAETYSGVCPYTYTYKAHITTKGDGDVVYHFKYSDGSTSSSKTLEFEDGETQTVSGSWTLSSSGSYWVKVYIDDPNNQTFGSAKLTLTCASPTKTATTAPTETTEPTTAPTAEPTTEPTIEETEEGGETSG</sequence>
<feature type="compositionally biased region" description="Low complexity" evidence="1">
    <location>
        <begin position="311"/>
        <end position="337"/>
    </location>
</feature>
<keyword evidence="2" id="KW-0732">Signal</keyword>
<evidence type="ECO:0000313" key="5">
    <source>
        <dbReference type="Proteomes" id="UP000256388"/>
    </source>
</evidence>
<feature type="signal peptide" evidence="2">
    <location>
        <begin position="1"/>
        <end position="21"/>
    </location>
</feature>
<proteinExistence type="predicted"/>
<keyword evidence="5" id="KW-1185">Reference proteome</keyword>
<feature type="chain" id="PRO_5030063613" evidence="2">
    <location>
        <begin position="22"/>
        <end position="350"/>
    </location>
</feature>
<dbReference type="Pfam" id="PF16158">
    <property type="entry name" value="N_BRCA1_IG"/>
    <property type="match status" value="1"/>
</dbReference>
<feature type="compositionally biased region" description="Acidic residues" evidence="1">
    <location>
        <begin position="338"/>
        <end position="350"/>
    </location>
</feature>
<dbReference type="RefSeq" id="WP_116224497.1">
    <property type="nucleotide sequence ID" value="NZ_AP018437.1"/>
</dbReference>
<gene>
    <name evidence="4" type="ORF">DFR64_1244</name>
</gene>
<dbReference type="OrthoDB" id="166850at2"/>
<dbReference type="Gene3D" id="2.60.40.10">
    <property type="entry name" value="Immunoglobulins"/>
    <property type="match status" value="1"/>
</dbReference>
<dbReference type="PANTHER" id="PTHR20930">
    <property type="entry name" value="OVARIAN CARCINOMA ANTIGEN CA125-RELATED"/>
    <property type="match status" value="1"/>
</dbReference>
<dbReference type="AlphaFoldDB" id="A0A347ZRY8"/>
<evidence type="ECO:0000313" key="4">
    <source>
        <dbReference type="EMBL" id="REG11366.1"/>
    </source>
</evidence>
<evidence type="ECO:0000256" key="1">
    <source>
        <dbReference type="SAM" id="MobiDB-lite"/>
    </source>
</evidence>
<evidence type="ECO:0000259" key="3">
    <source>
        <dbReference type="Pfam" id="PF16158"/>
    </source>
</evidence>
<name>A0A347ZRY8_9CHLR</name>
<dbReference type="PANTHER" id="PTHR20930:SF0">
    <property type="entry name" value="PROTEIN ILRUN"/>
    <property type="match status" value="1"/>
</dbReference>
<protein>
    <submittedName>
        <fullName evidence="4">Ig-like domain-containing protein</fullName>
    </submittedName>
</protein>
<dbReference type="Proteomes" id="UP000256388">
    <property type="component" value="Unassembled WGS sequence"/>
</dbReference>
<organism evidence="4 5">
    <name type="scientific">Pelolinea submarina</name>
    <dbReference type="NCBI Taxonomy" id="913107"/>
    <lineage>
        <taxon>Bacteria</taxon>
        <taxon>Bacillati</taxon>
        <taxon>Chloroflexota</taxon>
        <taxon>Anaerolineae</taxon>
        <taxon>Anaerolineales</taxon>
        <taxon>Anaerolineaceae</taxon>
        <taxon>Pelolinea</taxon>
    </lineage>
</organism>